<evidence type="ECO:0000313" key="2">
    <source>
        <dbReference type="EMBL" id="EHR62937.1"/>
    </source>
</evidence>
<dbReference type="HOGENOM" id="CLU_054549_3_2_11"/>
<evidence type="ECO:0000256" key="1">
    <source>
        <dbReference type="ARBA" id="ARBA00008007"/>
    </source>
</evidence>
<dbReference type="AlphaFoldDB" id="H5XJC7"/>
<dbReference type="Proteomes" id="UP000002791">
    <property type="component" value="Chromosome"/>
</dbReference>
<sequence length="240" mass="24629">MAELLLPSVCAGCGGLGAAACESCLAELASGPVPVAPGVAALTRHDGVARELVLAHKERGRRDLARPLGQALARALPRLPRASPDADGTWWFVPVPSRPSAARARGGSHVMALARSCAARIAEQGGAAAVAPALRLSARARDAVGLDRAARMANLAGRVLLDPDGAPTPGTPVVLLDDVVTTGATVEACTRVLASHGAVVTAALTLTAASRTVAWPRHRVKHRHLSPTRVIGELNEGGRR</sequence>
<dbReference type="SUPFAM" id="SSF53271">
    <property type="entry name" value="PRTase-like"/>
    <property type="match status" value="1"/>
</dbReference>
<comment type="similarity">
    <text evidence="1">Belongs to the ComF/GntX family.</text>
</comment>
<keyword evidence="2" id="KW-0808">Transferase</keyword>
<proteinExistence type="inferred from homology"/>
<dbReference type="PANTHER" id="PTHR47505">
    <property type="entry name" value="DNA UTILIZATION PROTEIN YHGH"/>
    <property type="match status" value="1"/>
</dbReference>
<dbReference type="CDD" id="cd06223">
    <property type="entry name" value="PRTases_typeI"/>
    <property type="match status" value="1"/>
</dbReference>
<accession>H5XJC7</accession>
<keyword evidence="3" id="KW-1185">Reference proteome</keyword>
<dbReference type="STRING" id="882082.SaccyDRAFT_4116"/>
<dbReference type="InterPro" id="IPR000836">
    <property type="entry name" value="PRTase_dom"/>
</dbReference>
<name>H5XJC7_9PSEU</name>
<dbReference type="eggNOG" id="COG1040">
    <property type="taxonomic scope" value="Bacteria"/>
</dbReference>
<dbReference type="InterPro" id="IPR051910">
    <property type="entry name" value="ComF/GntX_DNA_util-trans"/>
</dbReference>
<dbReference type="Gene3D" id="3.40.50.2020">
    <property type="match status" value="1"/>
</dbReference>
<gene>
    <name evidence="2" type="ORF">SaccyDRAFT_4116</name>
</gene>
<protein>
    <submittedName>
        <fullName evidence="2">Putative amidophosphoribosyltransferase</fullName>
    </submittedName>
</protein>
<dbReference type="EMBL" id="CM001440">
    <property type="protein sequence ID" value="EHR62937.1"/>
    <property type="molecule type" value="Genomic_DNA"/>
</dbReference>
<evidence type="ECO:0000313" key="3">
    <source>
        <dbReference type="Proteomes" id="UP000002791"/>
    </source>
</evidence>
<dbReference type="GO" id="GO:0016757">
    <property type="term" value="F:glycosyltransferase activity"/>
    <property type="evidence" value="ECO:0007669"/>
    <property type="project" value="UniProtKB-KW"/>
</dbReference>
<reference evidence="2 3" key="1">
    <citation type="submission" date="2011-11" db="EMBL/GenBank/DDBJ databases">
        <title>The Noncontiguous Finished sequence of Saccharomonospora cyanea NA-134.</title>
        <authorList>
            <consortium name="US DOE Joint Genome Institute"/>
            <person name="Lucas S."/>
            <person name="Han J."/>
            <person name="Lapidus A."/>
            <person name="Cheng J.-F."/>
            <person name="Goodwin L."/>
            <person name="Pitluck S."/>
            <person name="Peters L."/>
            <person name="Ovchinnikova G."/>
            <person name="Lu M."/>
            <person name="Detter J.C."/>
            <person name="Han C."/>
            <person name="Tapia R."/>
            <person name="Land M."/>
            <person name="Hauser L."/>
            <person name="Kyrpides N."/>
            <person name="Ivanova N."/>
            <person name="Pagani I."/>
            <person name="Brambilla E.-M."/>
            <person name="Klenk H.-P."/>
            <person name="Woyke T."/>
        </authorList>
    </citation>
    <scope>NUCLEOTIDE SEQUENCE [LARGE SCALE GENOMIC DNA]</scope>
    <source>
        <strain evidence="2 3">NA-134</strain>
    </source>
</reference>
<organism evidence="2 3">
    <name type="scientific">Saccharomonospora cyanea NA-134</name>
    <dbReference type="NCBI Taxonomy" id="882082"/>
    <lineage>
        <taxon>Bacteria</taxon>
        <taxon>Bacillati</taxon>
        <taxon>Actinomycetota</taxon>
        <taxon>Actinomycetes</taxon>
        <taxon>Pseudonocardiales</taxon>
        <taxon>Pseudonocardiaceae</taxon>
        <taxon>Saccharomonospora</taxon>
    </lineage>
</organism>
<dbReference type="InterPro" id="IPR029057">
    <property type="entry name" value="PRTase-like"/>
</dbReference>
<dbReference type="PANTHER" id="PTHR47505:SF1">
    <property type="entry name" value="DNA UTILIZATION PROTEIN YHGH"/>
    <property type="match status" value="1"/>
</dbReference>
<keyword evidence="2" id="KW-0328">Glycosyltransferase</keyword>